<reference evidence="2 3" key="1">
    <citation type="journal article" date="2007" name="Proc. Natl. Acad. Sci. U.S.A.">
        <title>The tiny eukaryote Ostreococcus provides genomic insights into the paradox of plankton speciation.</title>
        <authorList>
            <person name="Palenik B."/>
            <person name="Grimwood J."/>
            <person name="Aerts A."/>
            <person name="Rouze P."/>
            <person name="Salamov A."/>
            <person name="Putnam N."/>
            <person name="Dupont C."/>
            <person name="Jorgensen R."/>
            <person name="Derelle E."/>
            <person name="Rombauts S."/>
            <person name="Zhou K."/>
            <person name="Otillar R."/>
            <person name="Merchant S.S."/>
            <person name="Podell S."/>
            <person name="Gaasterland T."/>
            <person name="Napoli C."/>
            <person name="Gendler K."/>
            <person name="Manuell A."/>
            <person name="Tai V."/>
            <person name="Vallon O."/>
            <person name="Piganeau G."/>
            <person name="Jancek S."/>
            <person name="Heijde M."/>
            <person name="Jabbari K."/>
            <person name="Bowler C."/>
            <person name="Lohr M."/>
            <person name="Robbens S."/>
            <person name="Werner G."/>
            <person name="Dubchak I."/>
            <person name="Pazour G.J."/>
            <person name="Ren Q."/>
            <person name="Paulsen I."/>
            <person name="Delwiche C."/>
            <person name="Schmutz J."/>
            <person name="Rokhsar D."/>
            <person name="Van de Peer Y."/>
            <person name="Moreau H."/>
            <person name="Grigoriev I.V."/>
        </authorList>
    </citation>
    <scope>NUCLEOTIDE SEQUENCE [LARGE SCALE GENOMIC DNA]</scope>
    <source>
        <strain evidence="2 3">CCE9901</strain>
    </source>
</reference>
<evidence type="ECO:0000313" key="3">
    <source>
        <dbReference type="Proteomes" id="UP000001568"/>
    </source>
</evidence>
<dbReference type="STRING" id="436017.A4SAS6"/>
<dbReference type="GeneID" id="5006546"/>
<evidence type="ECO:0000313" key="2">
    <source>
        <dbReference type="EMBL" id="ABP00975.1"/>
    </source>
</evidence>
<feature type="region of interest" description="Disordered" evidence="1">
    <location>
        <begin position="223"/>
        <end position="256"/>
    </location>
</feature>
<gene>
    <name evidence="2" type="ORF">OSTLU_29366</name>
</gene>
<proteinExistence type="predicted"/>
<evidence type="ECO:0008006" key="4">
    <source>
        <dbReference type="Google" id="ProtNLM"/>
    </source>
</evidence>
<dbReference type="eggNOG" id="KOG3026">
    <property type="taxonomic scope" value="Eukaryota"/>
</dbReference>
<dbReference type="HOGENOM" id="CLU_977918_0_0_1"/>
<name>A4SAS6_OSTLU</name>
<dbReference type="Proteomes" id="UP000001568">
    <property type="component" value="Chromosome 20"/>
</dbReference>
<accession>A4SAS6</accession>
<dbReference type="KEGG" id="olu:OSTLU_29366"/>
<dbReference type="RefSeq" id="XP_001422658.1">
    <property type="nucleotide sequence ID" value="XM_001422621.1"/>
</dbReference>
<dbReference type="EMBL" id="CP000600">
    <property type="protein sequence ID" value="ABP00975.1"/>
    <property type="molecule type" value="Genomic_DNA"/>
</dbReference>
<organism evidence="2 3">
    <name type="scientific">Ostreococcus lucimarinus (strain CCE9901)</name>
    <dbReference type="NCBI Taxonomy" id="436017"/>
    <lineage>
        <taxon>Eukaryota</taxon>
        <taxon>Viridiplantae</taxon>
        <taxon>Chlorophyta</taxon>
        <taxon>Mamiellophyceae</taxon>
        <taxon>Mamiellales</taxon>
        <taxon>Bathycoccaceae</taxon>
        <taxon>Ostreococcus</taxon>
    </lineage>
</organism>
<sequence>MSDAADDDDAPQTADELRAKLDEYERSLADVEASLADAPGDEELIDLKDSLEDVIEITRDVLATTLAARDDVDDDELGAGDGANDARGATAATATTTTTLGGTFAGRDVLALDAEGAWRRGRCVRAMDDGTLDVYLTESHTRVAVKASDVRIDIGGQAKTKAKAPPPPPPREVYRGVPEPRRVELTRKTEFVRKEPPKNLEIKPGDDSETRELKRKKLKTFKYKQRQQEISAEQNQKASSWQNFQSKGLKKGKKGIQKNSIFALPEDLTEAKGVGFAGSKPVGNR</sequence>
<dbReference type="AlphaFoldDB" id="A4SAS6"/>
<evidence type="ECO:0000256" key="1">
    <source>
        <dbReference type="SAM" id="MobiDB-lite"/>
    </source>
</evidence>
<dbReference type="Gramene" id="ABP00975">
    <property type="protein sequence ID" value="ABP00975"/>
    <property type="gene ID" value="OSTLU_29366"/>
</dbReference>
<dbReference type="OrthoDB" id="79171at2759"/>
<dbReference type="OMA" id="WAIGAQC"/>
<keyword evidence="3" id="KW-1185">Reference proteome</keyword>
<protein>
    <recommendedName>
        <fullName evidence="4">Tudor domain-containing protein</fullName>
    </recommendedName>
</protein>
<feature type="compositionally biased region" description="Polar residues" evidence="1">
    <location>
        <begin position="228"/>
        <end position="246"/>
    </location>
</feature>